<evidence type="ECO:0000256" key="1">
    <source>
        <dbReference type="SAM" id="MobiDB-lite"/>
    </source>
</evidence>
<feature type="compositionally biased region" description="Low complexity" evidence="1">
    <location>
        <begin position="39"/>
        <end position="54"/>
    </location>
</feature>
<dbReference type="GO" id="GO:0016020">
    <property type="term" value="C:membrane"/>
    <property type="evidence" value="ECO:0007669"/>
    <property type="project" value="TreeGrafter"/>
</dbReference>
<feature type="chain" id="PRO_5004659525" evidence="3">
    <location>
        <begin position="20"/>
        <end position="294"/>
    </location>
</feature>
<feature type="signal peptide" evidence="3">
    <location>
        <begin position="1"/>
        <end position="19"/>
    </location>
</feature>
<evidence type="ECO:0000256" key="3">
    <source>
        <dbReference type="SAM" id="SignalP"/>
    </source>
</evidence>
<dbReference type="AlphaFoldDB" id="U5EPM0"/>
<dbReference type="Pfam" id="PF07898">
    <property type="entry name" value="DUF1676"/>
    <property type="match status" value="1"/>
</dbReference>
<reference evidence="4" key="1">
    <citation type="journal article" date="2014" name="Insect Biochem. Mol. Biol.">
        <title>An insight into the sialome of the frog biting fly, Corethrella appendiculata.</title>
        <authorList>
            <person name="Ribeiro J.M.C."/>
            <person name="Chagas A.C."/>
            <person name="Pham V.M."/>
            <person name="Lounibos L.P."/>
            <person name="Calvo E."/>
        </authorList>
    </citation>
    <scope>NUCLEOTIDE SEQUENCE</scope>
    <source>
        <tissue evidence="4">Salivary glands</tissue>
    </source>
</reference>
<keyword evidence="3" id="KW-0732">Signal</keyword>
<protein>
    <submittedName>
        <fullName evidence="4">Putative conserved plasma membrane protein</fullName>
    </submittedName>
</protein>
<dbReference type="InterPro" id="IPR012464">
    <property type="entry name" value="DUF1676"/>
</dbReference>
<dbReference type="PANTHER" id="PTHR21879">
    <property type="entry name" value="FI03362P-RELATED-RELATED"/>
    <property type="match status" value="1"/>
</dbReference>
<name>U5EPM0_9DIPT</name>
<keyword evidence="2" id="KW-1133">Transmembrane helix</keyword>
<keyword evidence="2" id="KW-0812">Transmembrane</keyword>
<feature type="transmembrane region" description="Helical" evidence="2">
    <location>
        <begin position="206"/>
        <end position="228"/>
    </location>
</feature>
<keyword evidence="2" id="KW-0472">Membrane</keyword>
<organism evidence="4">
    <name type="scientific">Corethrella appendiculata</name>
    <dbReference type="NCBI Taxonomy" id="1370023"/>
    <lineage>
        <taxon>Eukaryota</taxon>
        <taxon>Metazoa</taxon>
        <taxon>Ecdysozoa</taxon>
        <taxon>Arthropoda</taxon>
        <taxon>Hexapoda</taxon>
        <taxon>Insecta</taxon>
        <taxon>Pterygota</taxon>
        <taxon>Neoptera</taxon>
        <taxon>Endopterygota</taxon>
        <taxon>Diptera</taxon>
        <taxon>Nematocera</taxon>
        <taxon>Culicoidea</taxon>
        <taxon>Chaoboridae</taxon>
        <taxon>Corethrella</taxon>
    </lineage>
</organism>
<feature type="region of interest" description="Disordered" evidence="1">
    <location>
        <begin position="29"/>
        <end position="55"/>
    </location>
</feature>
<dbReference type="EMBL" id="GANO01004638">
    <property type="protein sequence ID" value="JAB55233.1"/>
    <property type="molecule type" value="mRNA"/>
</dbReference>
<dbReference type="PANTHER" id="PTHR21879:SF14">
    <property type="entry name" value="OSIRIS 8"/>
    <property type="match status" value="1"/>
</dbReference>
<accession>U5EPM0</accession>
<sequence length="294" mass="31522">MLKCTIILCCLVSLTIAHSAQTVNSINNNKISDNDDSNDNTQQQLPPQSPRSSSTNNYLSEIKYLYKTYQDCTASDVSTCLKLKLFTILDRVSRSLKDFSLFEGIKFVRDTDAPINSTPVKSENEIESELPRSLDEKERSLNSLILDKILSFFQSHTLQVKFPSSEEIQRSMSEMRGGGNGLGGGGGGHGGGFYGGKDKDKKNGHWIMIPLLLGSTLVPLAFGALALLAGKALIVSKLALALASIIGIKKLISSSSGHHDSAHEVVVSGGHGGGWGRIGAAQGLAYNGYGQYAN</sequence>
<evidence type="ECO:0000256" key="2">
    <source>
        <dbReference type="SAM" id="Phobius"/>
    </source>
</evidence>
<evidence type="ECO:0000313" key="4">
    <source>
        <dbReference type="EMBL" id="JAB55233.1"/>
    </source>
</evidence>
<proteinExistence type="evidence at transcript level"/>